<dbReference type="EC" id="1.1.1.169" evidence="3 10"/>
<evidence type="ECO:0000259" key="12">
    <source>
        <dbReference type="Pfam" id="PF08546"/>
    </source>
</evidence>
<gene>
    <name evidence="13" type="ORF">GTW09_04475</name>
</gene>
<dbReference type="Pfam" id="PF08546">
    <property type="entry name" value="ApbA_C"/>
    <property type="match status" value="1"/>
</dbReference>
<keyword evidence="7 10" id="KW-0560">Oxidoreductase</keyword>
<evidence type="ECO:0000256" key="4">
    <source>
        <dbReference type="ARBA" id="ARBA00019465"/>
    </source>
</evidence>
<dbReference type="InterPro" id="IPR050838">
    <property type="entry name" value="Ketopantoate_reductase"/>
</dbReference>
<keyword evidence="14" id="KW-1185">Reference proteome</keyword>
<name>A0A6L9MS37_9ALTE</name>
<protein>
    <recommendedName>
        <fullName evidence="4 10">2-dehydropantoate 2-reductase</fullName>
        <ecNumber evidence="3 10">1.1.1.169</ecNumber>
    </recommendedName>
    <alternativeName>
        <fullName evidence="8 10">Ketopantoate reductase</fullName>
    </alternativeName>
</protein>
<sequence>MAQLHIVGCGAIGSLLAAGAEKHNVNYSLYPRSAVSADIPGSAVWLDGKTFSLNGSVLPPQSLSANDVLIIPLKVYQLEEALTQWLPFLNQKPVVVLLHNGMGGQEIAQSLLGDHYPLLLATTSHGALKKRTSRNVSQVIFTGSGSITIGSSQPESIDIVTDLDNLENSKNKLIVACDLLTRVLPPVTISNDILYALWSKLAVNAVINPLTALNDVPNRAICDECYSELRHQICQEFVDVAASCGQRFDLRAIKNTVLEVATATGNNFSSMHQDIKYKRQTEIDAINGYIVTMANKKGISASTNALLVQRVKALSANTRLITSQR</sequence>
<feature type="domain" description="Ketopantoate reductase N-terminal" evidence="11">
    <location>
        <begin position="5"/>
        <end position="152"/>
    </location>
</feature>
<comment type="pathway">
    <text evidence="1 10">Cofactor biosynthesis; (R)-pantothenate biosynthesis; (R)-pantoate from 3-methyl-2-oxobutanoate: step 2/2.</text>
</comment>
<dbReference type="InterPro" id="IPR013752">
    <property type="entry name" value="KPA_reductase"/>
</dbReference>
<dbReference type="Proteomes" id="UP000478837">
    <property type="component" value="Unassembled WGS sequence"/>
</dbReference>
<accession>A0A6L9MS37</accession>
<evidence type="ECO:0000256" key="9">
    <source>
        <dbReference type="ARBA" id="ARBA00048793"/>
    </source>
</evidence>
<dbReference type="RefSeq" id="WP_163110417.1">
    <property type="nucleotide sequence ID" value="NZ_JAAAWP010000002.1"/>
</dbReference>
<dbReference type="GO" id="GO:0008677">
    <property type="term" value="F:2-dehydropantoate 2-reductase activity"/>
    <property type="evidence" value="ECO:0007669"/>
    <property type="project" value="UniProtKB-EC"/>
</dbReference>
<evidence type="ECO:0000256" key="5">
    <source>
        <dbReference type="ARBA" id="ARBA00022655"/>
    </source>
</evidence>
<dbReference type="InterPro" id="IPR003710">
    <property type="entry name" value="ApbA"/>
</dbReference>
<dbReference type="InterPro" id="IPR013332">
    <property type="entry name" value="KPR_N"/>
</dbReference>
<feature type="domain" description="Ketopantoate reductase C-terminal" evidence="12">
    <location>
        <begin position="192"/>
        <end position="314"/>
    </location>
</feature>
<evidence type="ECO:0000256" key="1">
    <source>
        <dbReference type="ARBA" id="ARBA00004994"/>
    </source>
</evidence>
<keyword evidence="6 10" id="KW-0521">NADP</keyword>
<evidence type="ECO:0000256" key="2">
    <source>
        <dbReference type="ARBA" id="ARBA00007870"/>
    </source>
</evidence>
<dbReference type="NCBIfam" id="TIGR00745">
    <property type="entry name" value="apbA_panE"/>
    <property type="match status" value="1"/>
</dbReference>
<evidence type="ECO:0000256" key="7">
    <source>
        <dbReference type="ARBA" id="ARBA00023002"/>
    </source>
</evidence>
<dbReference type="GO" id="GO:0050661">
    <property type="term" value="F:NADP binding"/>
    <property type="evidence" value="ECO:0007669"/>
    <property type="project" value="TreeGrafter"/>
</dbReference>
<dbReference type="SUPFAM" id="SSF51735">
    <property type="entry name" value="NAD(P)-binding Rossmann-fold domains"/>
    <property type="match status" value="1"/>
</dbReference>
<dbReference type="Gene3D" id="3.40.50.720">
    <property type="entry name" value="NAD(P)-binding Rossmann-like Domain"/>
    <property type="match status" value="1"/>
</dbReference>
<evidence type="ECO:0000256" key="3">
    <source>
        <dbReference type="ARBA" id="ARBA00013014"/>
    </source>
</evidence>
<dbReference type="SUPFAM" id="SSF48179">
    <property type="entry name" value="6-phosphogluconate dehydrogenase C-terminal domain-like"/>
    <property type="match status" value="1"/>
</dbReference>
<evidence type="ECO:0000256" key="10">
    <source>
        <dbReference type="RuleBase" id="RU362068"/>
    </source>
</evidence>
<dbReference type="EMBL" id="JAAAWP010000002">
    <property type="protein sequence ID" value="NDW20773.1"/>
    <property type="molecule type" value="Genomic_DNA"/>
</dbReference>
<evidence type="ECO:0000256" key="6">
    <source>
        <dbReference type="ARBA" id="ARBA00022857"/>
    </source>
</evidence>
<comment type="catalytic activity">
    <reaction evidence="9 10">
        <text>(R)-pantoate + NADP(+) = 2-dehydropantoate + NADPH + H(+)</text>
        <dbReference type="Rhea" id="RHEA:16233"/>
        <dbReference type="ChEBI" id="CHEBI:11561"/>
        <dbReference type="ChEBI" id="CHEBI:15378"/>
        <dbReference type="ChEBI" id="CHEBI:15980"/>
        <dbReference type="ChEBI" id="CHEBI:57783"/>
        <dbReference type="ChEBI" id="CHEBI:58349"/>
        <dbReference type="EC" id="1.1.1.169"/>
    </reaction>
</comment>
<dbReference type="GO" id="GO:0005737">
    <property type="term" value="C:cytoplasm"/>
    <property type="evidence" value="ECO:0007669"/>
    <property type="project" value="TreeGrafter"/>
</dbReference>
<comment type="function">
    <text evidence="10">Catalyzes the NADPH-dependent reduction of ketopantoate into pantoic acid.</text>
</comment>
<dbReference type="InterPro" id="IPR036291">
    <property type="entry name" value="NAD(P)-bd_dom_sf"/>
</dbReference>
<comment type="similarity">
    <text evidence="2 10">Belongs to the ketopantoate reductase family.</text>
</comment>
<evidence type="ECO:0000259" key="11">
    <source>
        <dbReference type="Pfam" id="PF02558"/>
    </source>
</evidence>
<comment type="caution">
    <text evidence="13">The sequence shown here is derived from an EMBL/GenBank/DDBJ whole genome shotgun (WGS) entry which is preliminary data.</text>
</comment>
<dbReference type="UniPathway" id="UPA00028">
    <property type="reaction ID" value="UER00004"/>
</dbReference>
<dbReference type="PANTHER" id="PTHR43765">
    <property type="entry name" value="2-DEHYDROPANTOATE 2-REDUCTASE-RELATED"/>
    <property type="match status" value="1"/>
</dbReference>
<evidence type="ECO:0000313" key="14">
    <source>
        <dbReference type="Proteomes" id="UP000478837"/>
    </source>
</evidence>
<evidence type="ECO:0000313" key="13">
    <source>
        <dbReference type="EMBL" id="NDW20773.1"/>
    </source>
</evidence>
<dbReference type="InterPro" id="IPR008927">
    <property type="entry name" value="6-PGluconate_DH-like_C_sf"/>
</dbReference>
<keyword evidence="5 10" id="KW-0566">Pantothenate biosynthesis</keyword>
<dbReference type="AlphaFoldDB" id="A0A6L9MS37"/>
<proteinExistence type="inferred from homology"/>
<dbReference type="Pfam" id="PF02558">
    <property type="entry name" value="ApbA"/>
    <property type="match status" value="1"/>
</dbReference>
<dbReference type="InterPro" id="IPR013328">
    <property type="entry name" value="6PGD_dom2"/>
</dbReference>
<evidence type="ECO:0000256" key="8">
    <source>
        <dbReference type="ARBA" id="ARBA00032024"/>
    </source>
</evidence>
<dbReference type="PANTHER" id="PTHR43765:SF2">
    <property type="entry name" value="2-DEHYDROPANTOATE 2-REDUCTASE"/>
    <property type="match status" value="1"/>
</dbReference>
<dbReference type="GO" id="GO:0015940">
    <property type="term" value="P:pantothenate biosynthetic process"/>
    <property type="evidence" value="ECO:0007669"/>
    <property type="project" value="UniProtKB-UniPathway"/>
</dbReference>
<reference evidence="13 14" key="1">
    <citation type="submission" date="2020-01" db="EMBL/GenBank/DDBJ databases">
        <title>Genomes of bacteria type strains.</title>
        <authorList>
            <person name="Chen J."/>
            <person name="Zhu S."/>
            <person name="Yang J."/>
        </authorList>
    </citation>
    <scope>NUCLEOTIDE SEQUENCE [LARGE SCALE GENOMIC DNA]</scope>
    <source>
        <strain evidence="13 14">LMG 22958</strain>
    </source>
</reference>
<dbReference type="Gene3D" id="1.10.1040.10">
    <property type="entry name" value="N-(1-d-carboxylethyl)-l-norvaline Dehydrogenase, domain 2"/>
    <property type="match status" value="1"/>
</dbReference>
<organism evidence="13 14">
    <name type="scientific">Alteromonas hispanica</name>
    <dbReference type="NCBI Taxonomy" id="315421"/>
    <lineage>
        <taxon>Bacteria</taxon>
        <taxon>Pseudomonadati</taxon>
        <taxon>Pseudomonadota</taxon>
        <taxon>Gammaproteobacteria</taxon>
        <taxon>Alteromonadales</taxon>
        <taxon>Alteromonadaceae</taxon>
        <taxon>Alteromonas/Salinimonas group</taxon>
        <taxon>Alteromonas</taxon>
    </lineage>
</organism>